<dbReference type="PANTHER" id="PTHR42776">
    <property type="entry name" value="SERINE PEPTIDASE S9 FAMILY MEMBER"/>
    <property type="match status" value="1"/>
</dbReference>
<keyword evidence="4" id="KW-1185">Reference proteome</keyword>
<evidence type="ECO:0000313" key="3">
    <source>
        <dbReference type="EMBL" id="ABQ07382.1"/>
    </source>
</evidence>
<dbReference type="PANTHER" id="PTHR42776:SF27">
    <property type="entry name" value="DIPEPTIDYL PEPTIDASE FAMILY MEMBER 6"/>
    <property type="match status" value="1"/>
</dbReference>
<protein>
    <submittedName>
        <fullName evidence="3">Peptidase family S9, prolyl oligopeptidase active site domain protein</fullName>
    </submittedName>
</protein>
<dbReference type="EMBL" id="CP000685">
    <property type="protein sequence ID" value="ABQ07382.1"/>
    <property type="molecule type" value="Genomic_DNA"/>
</dbReference>
<dbReference type="SUPFAM" id="SSF53474">
    <property type="entry name" value="alpha/beta-Hydrolases"/>
    <property type="match status" value="1"/>
</dbReference>
<dbReference type="Gene3D" id="2.140.10.30">
    <property type="entry name" value="Dipeptidylpeptidase IV, N-terminal domain"/>
    <property type="match status" value="1"/>
</dbReference>
<dbReference type="KEGG" id="fjo:Fjoh_4375"/>
<dbReference type="InterPro" id="IPR029058">
    <property type="entry name" value="AB_hydrolase_fold"/>
</dbReference>
<evidence type="ECO:0000256" key="1">
    <source>
        <dbReference type="ARBA" id="ARBA00022801"/>
    </source>
</evidence>
<dbReference type="OrthoDB" id="9812921at2"/>
<dbReference type="Pfam" id="PF00326">
    <property type="entry name" value="Peptidase_S9"/>
    <property type="match status" value="1"/>
</dbReference>
<dbReference type="Proteomes" id="UP000006694">
    <property type="component" value="Chromosome"/>
</dbReference>
<evidence type="ECO:0000259" key="2">
    <source>
        <dbReference type="Pfam" id="PF00326"/>
    </source>
</evidence>
<dbReference type="SUPFAM" id="SSF82171">
    <property type="entry name" value="DPP6 N-terminal domain-like"/>
    <property type="match status" value="1"/>
</dbReference>
<keyword evidence="1" id="KW-0378">Hydrolase</keyword>
<gene>
    <name evidence="3" type="ordered locus">Fjoh_4375</name>
</gene>
<reference evidence="3 4" key="1">
    <citation type="journal article" date="2009" name="Appl. Environ. Microbiol.">
        <title>Novel features of the polysaccharide-digesting gliding bacterium Flavobacterium johnsoniae as revealed by genome sequence analysis.</title>
        <authorList>
            <person name="McBride M.J."/>
            <person name="Xie G."/>
            <person name="Martens E.C."/>
            <person name="Lapidus A."/>
            <person name="Henrissat B."/>
            <person name="Rhodes R.G."/>
            <person name="Goltsman E."/>
            <person name="Wang W."/>
            <person name="Xu J."/>
            <person name="Hunnicutt D.W."/>
            <person name="Staroscik A.M."/>
            <person name="Hoover T.R."/>
            <person name="Cheng Y.Q."/>
            <person name="Stein J.L."/>
        </authorList>
    </citation>
    <scope>NUCLEOTIDE SEQUENCE [LARGE SCALE GENOMIC DNA]</scope>
    <source>
        <strain evidence="4">ATCC 17061 / DSM 2064 / JCM 8514 / BCRC 14874 / CCUG 350202 / NBRC 14942 / NCIMB 11054 / UW101</strain>
    </source>
</reference>
<dbReference type="AlphaFoldDB" id="A5FBN0"/>
<name>A5FBN0_FLAJ1</name>
<feature type="domain" description="Peptidase S9 prolyl oligopeptidase catalytic" evidence="2">
    <location>
        <begin position="660"/>
        <end position="833"/>
    </location>
</feature>
<dbReference type="InterPro" id="IPR001375">
    <property type="entry name" value="Peptidase_S9_cat"/>
</dbReference>
<dbReference type="HOGENOM" id="CLU_014586_0_0_10"/>
<dbReference type="GO" id="GO:0004252">
    <property type="term" value="F:serine-type endopeptidase activity"/>
    <property type="evidence" value="ECO:0007669"/>
    <property type="project" value="TreeGrafter"/>
</dbReference>
<dbReference type="GO" id="GO:0006508">
    <property type="term" value="P:proteolysis"/>
    <property type="evidence" value="ECO:0007669"/>
    <property type="project" value="InterPro"/>
</dbReference>
<dbReference type="eggNOG" id="COG1506">
    <property type="taxonomic scope" value="Bacteria"/>
</dbReference>
<evidence type="ECO:0000313" key="4">
    <source>
        <dbReference type="Proteomes" id="UP000006694"/>
    </source>
</evidence>
<sequence>MGQERQKKHMEEQDFSKWGTLELKAVSSEGEWISSHMSYENHLDTLFLIRTETAKSYAFPKCRDPRFGKEDIFAFLSDDSKLRIKDLKSETVKTIENVSRYELIDGGKYILTLNRNHGIKSLLTIWDRRYKIIDTISGVLEYKLNFNSTALLFSFEKKGLNEIGIINFNSYSRENITEDKQAKFYNLTWHKNGLAVAFLSKTGKSSERDVINYYNIRERKLFTSFSSFNDGRTSPVIYSRLPLSISSDAGIVFFRENKTIGNDSQAGIGVVEIWNGNDKAIYPDRIRMEAGGIKLLLSAWEPKSNRFLEISSTDQTETRLTGKEDYIISYNKNAYGRQEIYQPEADFYIQNIKNNSRELFLKKFTIDTYRMIFDPMSNKILYYRENNWWIYNPEYKTHLNITGKITAKWDNSSEESAPHQFRVYNCAGWSSCGRKVILYDRNDIWLADTDGSSVKRLTRGKEKNMIFRIDKSEYSLEKPEILNLSGNLILKAVNTDDWSAGYFTFNIKSDKKLLVYGQKDYSHIYKSAGNFYVYITQSFNSAPQIEFIKKNSTKPSVLFKSNQQQKEYFYGRSELLFYSAGNGEKLKAALFYPADFDPEKKYPMIVHIYDSMSKELHKYVNPSLLNMEGFNITNYTLKNYFVLLPDINYQIGNTGFSALDCVKAAVNETIKKTSIDPLKIGLYGHSFGGYETCFIVSQSDIFAAAISGAGISDNIGFYFNISRNAVFKSDMWRFESQQWRMGKSLYENKESYLRNSPIIYADNVKTPLLLWTGKEDRVVPWSQSTAYYLALRRLGKKTILLSYPKQDHSLENTESQIDLTRRMMQWFDYFLKNKSIHWIEKGTSE</sequence>
<proteinExistence type="predicted"/>
<dbReference type="Gene3D" id="3.40.50.1820">
    <property type="entry name" value="alpha/beta hydrolase"/>
    <property type="match status" value="1"/>
</dbReference>
<accession>A5FBN0</accession>
<dbReference type="STRING" id="376686.Fjoh_4375"/>
<dbReference type="ESTHER" id="cytjo-q1xps7">
    <property type="family name" value="ACPH_Peptidase_S9"/>
</dbReference>
<organism evidence="3 4">
    <name type="scientific">Flavobacterium johnsoniae (strain ATCC 17061 / DSM 2064 / JCM 8514 / BCRC 14874 / CCUG 350202 / NBRC 14942 / NCIMB 11054 / UW101)</name>
    <name type="common">Cytophaga johnsonae</name>
    <dbReference type="NCBI Taxonomy" id="376686"/>
    <lineage>
        <taxon>Bacteria</taxon>
        <taxon>Pseudomonadati</taxon>
        <taxon>Bacteroidota</taxon>
        <taxon>Flavobacteriia</taxon>
        <taxon>Flavobacteriales</taxon>
        <taxon>Flavobacteriaceae</taxon>
        <taxon>Flavobacterium</taxon>
    </lineage>
</organism>